<evidence type="ECO:0000256" key="2">
    <source>
        <dbReference type="SAM" id="MobiDB-lite"/>
    </source>
</evidence>
<evidence type="ECO:0000313" key="4">
    <source>
        <dbReference type="Proteomes" id="UP000077755"/>
    </source>
</evidence>
<protein>
    <submittedName>
        <fullName evidence="3">Uncharacterized protein</fullName>
    </submittedName>
</protein>
<dbReference type="EMBL" id="CP093348">
    <property type="protein sequence ID" value="WOH03605.1"/>
    <property type="molecule type" value="Genomic_DNA"/>
</dbReference>
<feature type="region of interest" description="Disordered" evidence="2">
    <location>
        <begin position="265"/>
        <end position="316"/>
    </location>
</feature>
<gene>
    <name evidence="3" type="ORF">DCAR_0623004</name>
</gene>
<dbReference type="PANTHER" id="PTHR35992:SF1">
    <property type="entry name" value="CYTOMATRIX PROTEIN-LIKE PROTEIN"/>
    <property type="match status" value="1"/>
</dbReference>
<dbReference type="AlphaFoldDB" id="A0AAF1B2F2"/>
<sequence>MAAMKDSNRKKWNVIYNGLVSLIRKQQSELEILQDRIQLLNQSRISDANRIKQQRSQIRRLNKVREMERVVESAKARLFLSVKQTHSLTHKLVSETTESDLEDLKKWIDLLSPKCAELKEPLEKEVKKLKQDIEKLNSKKTSEVSALLKERDFVWNQYKTLETRLTDKLKKKEEEFKEADGKIRNLLAGMEELQASNKEKDDMIATLKNKMIKLEADSLTKSEEISLLSRELESIKKSKSDPVTPVLRSCMAKTGKNRITRNRNVTEKKELNSSRFAKEGSRSSKRKIGENSSIPDLPRLMTSRFKAPKVKCSPGT</sequence>
<keyword evidence="4" id="KW-1185">Reference proteome</keyword>
<proteinExistence type="predicted"/>
<feature type="coiled-coil region" evidence="1">
    <location>
        <begin position="119"/>
        <end position="217"/>
    </location>
</feature>
<organism evidence="3 4">
    <name type="scientific">Daucus carota subsp. sativus</name>
    <name type="common">Carrot</name>
    <dbReference type="NCBI Taxonomy" id="79200"/>
    <lineage>
        <taxon>Eukaryota</taxon>
        <taxon>Viridiplantae</taxon>
        <taxon>Streptophyta</taxon>
        <taxon>Embryophyta</taxon>
        <taxon>Tracheophyta</taxon>
        <taxon>Spermatophyta</taxon>
        <taxon>Magnoliopsida</taxon>
        <taxon>eudicotyledons</taxon>
        <taxon>Gunneridae</taxon>
        <taxon>Pentapetalae</taxon>
        <taxon>asterids</taxon>
        <taxon>campanulids</taxon>
        <taxon>Apiales</taxon>
        <taxon>Apiaceae</taxon>
        <taxon>Apioideae</taxon>
        <taxon>Scandiceae</taxon>
        <taxon>Daucinae</taxon>
        <taxon>Daucus</taxon>
        <taxon>Daucus sect. Daucus</taxon>
    </lineage>
</organism>
<accession>A0AAF1B2F2</accession>
<dbReference type="Proteomes" id="UP000077755">
    <property type="component" value="Chromosome 6"/>
</dbReference>
<evidence type="ECO:0000313" key="3">
    <source>
        <dbReference type="EMBL" id="WOH03605.1"/>
    </source>
</evidence>
<reference evidence="3" key="2">
    <citation type="submission" date="2022-03" db="EMBL/GenBank/DDBJ databases">
        <title>Draft title - Genomic analysis of global carrot germplasm unveils the trajectory of domestication and the origin of high carotenoid orange carrot.</title>
        <authorList>
            <person name="Iorizzo M."/>
            <person name="Ellison S."/>
            <person name="Senalik D."/>
            <person name="Macko-Podgorni A."/>
            <person name="Grzebelus D."/>
            <person name="Bostan H."/>
            <person name="Rolling W."/>
            <person name="Curaba J."/>
            <person name="Simon P."/>
        </authorList>
    </citation>
    <scope>NUCLEOTIDE SEQUENCE</scope>
    <source>
        <tissue evidence="3">Leaf</tissue>
    </source>
</reference>
<reference evidence="3" key="1">
    <citation type="journal article" date="2016" name="Nat. Genet.">
        <title>A high-quality carrot genome assembly provides new insights into carotenoid accumulation and asterid genome evolution.</title>
        <authorList>
            <person name="Iorizzo M."/>
            <person name="Ellison S."/>
            <person name="Senalik D."/>
            <person name="Zeng P."/>
            <person name="Satapoomin P."/>
            <person name="Huang J."/>
            <person name="Bowman M."/>
            <person name="Iovene M."/>
            <person name="Sanseverino W."/>
            <person name="Cavagnaro P."/>
            <person name="Yildiz M."/>
            <person name="Macko-Podgorni A."/>
            <person name="Moranska E."/>
            <person name="Grzebelus E."/>
            <person name="Grzebelus D."/>
            <person name="Ashrafi H."/>
            <person name="Zheng Z."/>
            <person name="Cheng S."/>
            <person name="Spooner D."/>
            <person name="Van Deynze A."/>
            <person name="Simon P."/>
        </authorList>
    </citation>
    <scope>NUCLEOTIDE SEQUENCE</scope>
    <source>
        <tissue evidence="3">Leaf</tissue>
    </source>
</reference>
<evidence type="ECO:0000256" key="1">
    <source>
        <dbReference type="SAM" id="Coils"/>
    </source>
</evidence>
<dbReference type="PANTHER" id="PTHR35992">
    <property type="entry name" value="CYTOMATRIX PROTEIN-LIKE PROTEIN"/>
    <property type="match status" value="1"/>
</dbReference>
<keyword evidence="1" id="KW-0175">Coiled coil</keyword>
<name>A0AAF1B2F2_DAUCS</name>
<dbReference type="KEGG" id="dcr:108225548"/>
<feature type="compositionally biased region" description="Basic and acidic residues" evidence="2">
    <location>
        <begin position="265"/>
        <end position="282"/>
    </location>
</feature>